<dbReference type="EMBL" id="LAYJ01000115">
    <property type="protein sequence ID" value="KKI49895.1"/>
    <property type="molecule type" value="Genomic_DNA"/>
</dbReference>
<dbReference type="SMART" id="SM00729">
    <property type="entry name" value="Elp3"/>
    <property type="match status" value="1"/>
</dbReference>
<dbReference type="Proteomes" id="UP000034076">
    <property type="component" value="Unassembled WGS sequence"/>
</dbReference>
<comment type="cofactor">
    <cofactor evidence="11">
        <name>[4Fe-4S] cluster</name>
        <dbReference type="ChEBI" id="CHEBI:49883"/>
    </cofactor>
    <text evidence="11">Binds 2 [4Fe-4S] clusters. One cluster is coordinated with 3 cysteines and an exchangeable S-adenosyl-L-methionine.</text>
</comment>
<dbReference type="PROSITE" id="PS50926">
    <property type="entry name" value="TRAM"/>
    <property type="match status" value="1"/>
</dbReference>
<dbReference type="PANTHER" id="PTHR43020">
    <property type="entry name" value="CDK5 REGULATORY SUBUNIT-ASSOCIATED PROTEIN 1"/>
    <property type="match status" value="1"/>
</dbReference>
<dbReference type="InterPro" id="IPR023404">
    <property type="entry name" value="rSAM_horseshoe"/>
</dbReference>
<feature type="domain" description="Radical SAM core" evidence="14">
    <location>
        <begin position="157"/>
        <end position="384"/>
    </location>
</feature>
<keyword evidence="4 11" id="KW-0808">Transferase</keyword>
<keyword evidence="3 11" id="KW-0963">Cytoplasm</keyword>
<dbReference type="FunFam" id="3.80.30.20:FF:000001">
    <property type="entry name" value="tRNA-2-methylthio-N(6)-dimethylallyladenosine synthase 2"/>
    <property type="match status" value="1"/>
</dbReference>
<evidence type="ECO:0000256" key="11">
    <source>
        <dbReference type="HAMAP-Rule" id="MF_01864"/>
    </source>
</evidence>
<evidence type="ECO:0000259" key="14">
    <source>
        <dbReference type="PROSITE" id="PS51918"/>
    </source>
</evidence>
<evidence type="ECO:0000256" key="2">
    <source>
        <dbReference type="ARBA" id="ARBA00022485"/>
    </source>
</evidence>
<dbReference type="InterPro" id="IPR038135">
    <property type="entry name" value="Methylthiotransferase_N_sf"/>
</dbReference>
<feature type="binding site" evidence="11">
    <location>
        <position position="171"/>
    </location>
    <ligand>
        <name>[4Fe-4S] cluster</name>
        <dbReference type="ChEBI" id="CHEBI:49883"/>
        <label>2</label>
        <note>4Fe-4S-S-AdoMet</note>
    </ligand>
</feature>
<organism evidence="15 16">
    <name type="scientific">Christensenella hongkongensis</name>
    <dbReference type="NCBI Taxonomy" id="270498"/>
    <lineage>
        <taxon>Bacteria</taxon>
        <taxon>Bacillati</taxon>
        <taxon>Bacillota</taxon>
        <taxon>Clostridia</taxon>
        <taxon>Christensenellales</taxon>
        <taxon>Christensenellaceae</taxon>
        <taxon>Christensenella</taxon>
    </lineage>
</organism>
<proteinExistence type="inferred from homology"/>
<name>A0A0M2NHZ3_9FIRM</name>
<dbReference type="FunFam" id="3.40.50.12160:FF:000006">
    <property type="entry name" value="tRNA-2-methylthio-N(6)-dimethylallyladenosine synthase"/>
    <property type="match status" value="1"/>
</dbReference>
<dbReference type="InterPro" id="IPR007197">
    <property type="entry name" value="rSAM"/>
</dbReference>
<dbReference type="Pfam" id="PF00919">
    <property type="entry name" value="UPF0004"/>
    <property type="match status" value="1"/>
</dbReference>
<keyword evidence="16" id="KW-1185">Reference proteome</keyword>
<feature type="binding site" evidence="11">
    <location>
        <position position="175"/>
    </location>
    <ligand>
        <name>[4Fe-4S] cluster</name>
        <dbReference type="ChEBI" id="CHEBI:49883"/>
        <label>2</label>
        <note>4Fe-4S-S-AdoMet</note>
    </ligand>
</feature>
<dbReference type="PROSITE" id="PS51918">
    <property type="entry name" value="RADICAL_SAM"/>
    <property type="match status" value="1"/>
</dbReference>
<dbReference type="PROSITE" id="PS51449">
    <property type="entry name" value="MTTASE_N"/>
    <property type="match status" value="1"/>
</dbReference>
<dbReference type="GO" id="GO:0035597">
    <property type="term" value="F:tRNA-2-methylthio-N(6)-dimethylallyladenosine(37) synthase activity"/>
    <property type="evidence" value="ECO:0007669"/>
    <property type="project" value="UniProtKB-EC"/>
</dbReference>
<gene>
    <name evidence="11" type="primary">miaB</name>
    <name evidence="15" type="ORF">CHK_2511</name>
</gene>
<keyword evidence="2 11" id="KW-0004">4Fe-4S</keyword>
<dbReference type="SFLD" id="SFLDS00029">
    <property type="entry name" value="Radical_SAM"/>
    <property type="match status" value="1"/>
</dbReference>
<dbReference type="AlphaFoldDB" id="A0A0M2NHZ3"/>
<dbReference type="PATRIC" id="fig|270498.16.peg.1257"/>
<dbReference type="GO" id="GO:0051539">
    <property type="term" value="F:4 iron, 4 sulfur cluster binding"/>
    <property type="evidence" value="ECO:0007669"/>
    <property type="project" value="UniProtKB-UniRule"/>
</dbReference>
<evidence type="ECO:0000256" key="4">
    <source>
        <dbReference type="ARBA" id="ARBA00022679"/>
    </source>
</evidence>
<dbReference type="SFLD" id="SFLDF00273">
    <property type="entry name" value="(dimethylallyl)adenosine_tRNA"/>
    <property type="match status" value="1"/>
</dbReference>
<comment type="similarity">
    <text evidence="11">Belongs to the methylthiotransferase family. MiaB subfamily.</text>
</comment>
<dbReference type="SFLD" id="SFLDG01082">
    <property type="entry name" value="B12-binding_domain_containing"/>
    <property type="match status" value="1"/>
</dbReference>
<evidence type="ECO:0000256" key="5">
    <source>
        <dbReference type="ARBA" id="ARBA00022691"/>
    </source>
</evidence>
<keyword evidence="8 11" id="KW-0408">Iron</keyword>
<dbReference type="Pfam" id="PF04055">
    <property type="entry name" value="Radical_SAM"/>
    <property type="match status" value="1"/>
</dbReference>
<evidence type="ECO:0000256" key="1">
    <source>
        <dbReference type="ARBA" id="ARBA00003234"/>
    </source>
</evidence>
<evidence type="ECO:0000259" key="12">
    <source>
        <dbReference type="PROSITE" id="PS50926"/>
    </source>
</evidence>
<feature type="domain" description="TRAM" evidence="12">
    <location>
        <begin position="387"/>
        <end position="450"/>
    </location>
</feature>
<dbReference type="HAMAP" id="MF_01864">
    <property type="entry name" value="tRNA_metthiotr_MiaB"/>
    <property type="match status" value="1"/>
</dbReference>
<dbReference type="PROSITE" id="PS01278">
    <property type="entry name" value="MTTASE_RADICAL"/>
    <property type="match status" value="1"/>
</dbReference>
<keyword evidence="6 11" id="KW-0819">tRNA processing</keyword>
<dbReference type="InterPro" id="IPR005839">
    <property type="entry name" value="Methylthiotransferase"/>
</dbReference>
<keyword evidence="7 11" id="KW-0479">Metal-binding</keyword>
<dbReference type="STRING" id="270498.CHK_2511"/>
<feature type="domain" description="MTTase N-terminal" evidence="13">
    <location>
        <begin position="16"/>
        <end position="134"/>
    </location>
</feature>
<keyword evidence="5 11" id="KW-0949">S-adenosyl-L-methionine</keyword>
<evidence type="ECO:0000313" key="16">
    <source>
        <dbReference type="Proteomes" id="UP000034076"/>
    </source>
</evidence>
<dbReference type="InterPro" id="IPR058240">
    <property type="entry name" value="rSAM_sf"/>
</dbReference>
<feature type="binding site" evidence="11">
    <location>
        <position position="178"/>
    </location>
    <ligand>
        <name>[4Fe-4S] cluster</name>
        <dbReference type="ChEBI" id="CHEBI:49883"/>
        <label>2</label>
        <note>4Fe-4S-S-AdoMet</note>
    </ligand>
</feature>
<dbReference type="SFLD" id="SFLDG01061">
    <property type="entry name" value="methylthiotransferase"/>
    <property type="match status" value="1"/>
</dbReference>
<reference evidence="15 16" key="1">
    <citation type="submission" date="2015-04" db="EMBL/GenBank/DDBJ databases">
        <title>Draft genome sequence of bacteremic isolate Catabacter hongkongensis type strain HKU16T.</title>
        <authorList>
            <person name="Lau S.K."/>
            <person name="Teng J.L."/>
            <person name="Huang Y."/>
            <person name="Curreem S.O."/>
            <person name="Tsui S.K."/>
            <person name="Woo P.C."/>
        </authorList>
    </citation>
    <scope>NUCLEOTIDE SEQUENCE [LARGE SCALE GENOMIC DNA]</scope>
    <source>
        <strain evidence="15 16">HKU16</strain>
    </source>
</reference>
<dbReference type="InterPro" id="IPR006638">
    <property type="entry name" value="Elp3/MiaA/NifB-like_rSAM"/>
</dbReference>
<evidence type="ECO:0000313" key="15">
    <source>
        <dbReference type="EMBL" id="KKI49895.1"/>
    </source>
</evidence>
<comment type="subunit">
    <text evidence="11">Monomer.</text>
</comment>
<dbReference type="OrthoDB" id="9805215at2"/>
<dbReference type="Gene3D" id="3.40.50.12160">
    <property type="entry name" value="Methylthiotransferase, N-terminal domain"/>
    <property type="match status" value="1"/>
</dbReference>
<evidence type="ECO:0000256" key="3">
    <source>
        <dbReference type="ARBA" id="ARBA00022490"/>
    </source>
</evidence>
<dbReference type="InterPro" id="IPR020612">
    <property type="entry name" value="Methylthiotransferase_CS"/>
</dbReference>
<dbReference type="GO" id="GO:0005829">
    <property type="term" value="C:cytosol"/>
    <property type="evidence" value="ECO:0007669"/>
    <property type="project" value="TreeGrafter"/>
</dbReference>
<evidence type="ECO:0000256" key="8">
    <source>
        <dbReference type="ARBA" id="ARBA00023004"/>
    </source>
</evidence>
<feature type="binding site" evidence="11">
    <location>
        <position position="25"/>
    </location>
    <ligand>
        <name>[4Fe-4S] cluster</name>
        <dbReference type="ChEBI" id="CHEBI:49883"/>
        <label>1</label>
    </ligand>
</feature>
<feature type="binding site" evidence="11">
    <location>
        <position position="95"/>
    </location>
    <ligand>
        <name>[4Fe-4S] cluster</name>
        <dbReference type="ChEBI" id="CHEBI:49883"/>
        <label>1</label>
    </ligand>
</feature>
<evidence type="ECO:0000256" key="6">
    <source>
        <dbReference type="ARBA" id="ARBA00022694"/>
    </source>
</evidence>
<feature type="binding site" evidence="11">
    <location>
        <position position="61"/>
    </location>
    <ligand>
        <name>[4Fe-4S] cluster</name>
        <dbReference type="ChEBI" id="CHEBI:49883"/>
        <label>1</label>
    </ligand>
</feature>
<dbReference type="NCBIfam" id="TIGR01574">
    <property type="entry name" value="miaB-methiolase"/>
    <property type="match status" value="1"/>
</dbReference>
<comment type="caution">
    <text evidence="15">The sequence shown here is derived from an EMBL/GenBank/DDBJ whole genome shotgun (WGS) entry which is preliminary data.</text>
</comment>
<evidence type="ECO:0000256" key="7">
    <source>
        <dbReference type="ARBA" id="ARBA00022723"/>
    </source>
</evidence>
<dbReference type="InterPro" id="IPR013848">
    <property type="entry name" value="Methylthiotransferase_N"/>
</dbReference>
<dbReference type="SUPFAM" id="SSF102114">
    <property type="entry name" value="Radical SAM enzymes"/>
    <property type="match status" value="1"/>
</dbReference>
<comment type="catalytic activity">
    <reaction evidence="11">
        <text>N(6)-dimethylallyladenosine(37) in tRNA + (sulfur carrier)-SH + AH2 + 2 S-adenosyl-L-methionine = 2-methylsulfanyl-N(6)-dimethylallyladenosine(37) in tRNA + (sulfur carrier)-H + 5'-deoxyadenosine + L-methionine + A + S-adenosyl-L-homocysteine + 2 H(+)</text>
        <dbReference type="Rhea" id="RHEA:37067"/>
        <dbReference type="Rhea" id="RHEA-COMP:10375"/>
        <dbReference type="Rhea" id="RHEA-COMP:10376"/>
        <dbReference type="Rhea" id="RHEA-COMP:14737"/>
        <dbReference type="Rhea" id="RHEA-COMP:14739"/>
        <dbReference type="ChEBI" id="CHEBI:13193"/>
        <dbReference type="ChEBI" id="CHEBI:15378"/>
        <dbReference type="ChEBI" id="CHEBI:17319"/>
        <dbReference type="ChEBI" id="CHEBI:17499"/>
        <dbReference type="ChEBI" id="CHEBI:29917"/>
        <dbReference type="ChEBI" id="CHEBI:57844"/>
        <dbReference type="ChEBI" id="CHEBI:57856"/>
        <dbReference type="ChEBI" id="CHEBI:59789"/>
        <dbReference type="ChEBI" id="CHEBI:64428"/>
        <dbReference type="ChEBI" id="CHEBI:74415"/>
        <dbReference type="ChEBI" id="CHEBI:74417"/>
        <dbReference type="EC" id="2.8.4.3"/>
    </reaction>
</comment>
<evidence type="ECO:0000259" key="13">
    <source>
        <dbReference type="PROSITE" id="PS51449"/>
    </source>
</evidence>
<dbReference type="InterPro" id="IPR006463">
    <property type="entry name" value="MiaB_methiolase"/>
</dbReference>
<comment type="function">
    <text evidence="1 11">Catalyzes the methylthiolation of N6-(dimethylallyl)adenosine (i(6)A), leading to the formation of 2-methylthio-N6-(dimethylallyl)adenosine (ms(2)i(6)A) at position 37 in tRNAs that read codons beginning with uridine.</text>
</comment>
<evidence type="ECO:0000256" key="9">
    <source>
        <dbReference type="ARBA" id="ARBA00023014"/>
    </source>
</evidence>
<accession>A0A0M2NHZ3</accession>
<sequence length="451" mass="51051">MKDMVYWKNEILKNGLKYHIITYGCQMNEHESEKIAGILEELGYRPAQEKEEADFILFNTCCVRENAEQKTFGNVGKIKKLKEENKNLIVAVCGCMTQQEEVAHKLSKTFPFVDIIFGTHNIHELSGMLLERLSEKQRVLRVQQSDGQVHEAVPLKRGQGPAASVNIMYGCNNYCSYCIVPYVRGAERSRDADDVLGEVKELEIQGYQEIMLLGQNVNSYNGKGINFSQLLNQICAETKIPRIRFMTSHPKDLSDELIETIAKHPQICRHIHLPVQSGSTKVLERMNRKYTRSEYLSLVDKIRRAVPGIAITTDIIVGFPGETEQDFEDTLSLVREVRFDAAFTFVYSVRSGTAAAKMADMVDETTKRERIVRLVALQNEITEQRNKEYEGQTVCVLVEGQSARNTQHVCGKSGSFKMVNFEGDPSMIGTFQEVLITQGKKTTLFGTAVRK</sequence>
<comment type="subcellular location">
    <subcellularLocation>
        <location evidence="11">Cytoplasm</location>
    </subcellularLocation>
</comment>
<dbReference type="InterPro" id="IPR002792">
    <property type="entry name" value="TRAM_dom"/>
</dbReference>
<keyword evidence="9 11" id="KW-0411">Iron-sulfur</keyword>
<dbReference type="Gene3D" id="3.80.30.20">
    <property type="entry name" value="tm_1862 like domain"/>
    <property type="match status" value="1"/>
</dbReference>
<evidence type="ECO:0000256" key="10">
    <source>
        <dbReference type="ARBA" id="ARBA00033765"/>
    </source>
</evidence>
<dbReference type="NCBIfam" id="TIGR00089">
    <property type="entry name" value="MiaB/RimO family radical SAM methylthiotransferase"/>
    <property type="match status" value="1"/>
</dbReference>
<protein>
    <recommendedName>
        <fullName evidence="10 11">tRNA-2-methylthio-N(6)-dimethylallyladenosine synthase</fullName>
        <ecNumber evidence="10 11">2.8.4.3</ecNumber>
    </recommendedName>
    <alternativeName>
        <fullName evidence="11">(Dimethylallyl)adenosine tRNA methylthiotransferase MiaB</fullName>
    </alternativeName>
    <alternativeName>
        <fullName evidence="11">tRNA-i(6)A37 methylthiotransferase</fullName>
    </alternativeName>
</protein>
<dbReference type="Pfam" id="PF01938">
    <property type="entry name" value="TRAM"/>
    <property type="match status" value="1"/>
</dbReference>
<dbReference type="RefSeq" id="WP_046444333.1">
    <property type="nucleotide sequence ID" value="NZ_CAUERS010000046.1"/>
</dbReference>
<dbReference type="EC" id="2.8.4.3" evidence="10 11"/>
<dbReference type="CDD" id="cd01335">
    <property type="entry name" value="Radical_SAM"/>
    <property type="match status" value="1"/>
</dbReference>
<dbReference type="PANTHER" id="PTHR43020:SF2">
    <property type="entry name" value="MITOCHONDRIAL TRNA METHYLTHIOTRANSFERASE CDK5RAP1"/>
    <property type="match status" value="1"/>
</dbReference>
<dbReference type="GO" id="GO:0046872">
    <property type="term" value="F:metal ion binding"/>
    <property type="evidence" value="ECO:0007669"/>
    <property type="project" value="UniProtKB-KW"/>
</dbReference>